<evidence type="ECO:0000313" key="4">
    <source>
        <dbReference type="Proteomes" id="UP000068164"/>
    </source>
</evidence>
<dbReference type="Pfam" id="PF13609">
    <property type="entry name" value="Porin_4"/>
    <property type="match status" value="1"/>
</dbReference>
<feature type="domain" description="Porin" evidence="2">
    <location>
        <begin position="10"/>
        <end position="369"/>
    </location>
</feature>
<feature type="chain" id="PRO_5007136747" description="Porin domain-containing protein" evidence="1">
    <location>
        <begin position="21"/>
        <end position="388"/>
    </location>
</feature>
<evidence type="ECO:0000313" key="3">
    <source>
        <dbReference type="EMBL" id="KWV47955.1"/>
    </source>
</evidence>
<keyword evidence="1" id="KW-0732">Signal</keyword>
<protein>
    <recommendedName>
        <fullName evidence="2">Porin domain-containing protein</fullName>
    </recommendedName>
</protein>
<proteinExistence type="predicted"/>
<dbReference type="GO" id="GO:0015288">
    <property type="term" value="F:porin activity"/>
    <property type="evidence" value="ECO:0007669"/>
    <property type="project" value="InterPro"/>
</dbReference>
<name>A0A109JFB8_9HYPH</name>
<accession>A0A109JFB8</accession>
<dbReference type="Proteomes" id="UP000068164">
    <property type="component" value="Unassembled WGS sequence"/>
</dbReference>
<comment type="caution">
    <text evidence="3">The sequence shown here is derived from an EMBL/GenBank/DDBJ whole genome shotgun (WGS) entry which is preliminary data.</text>
</comment>
<dbReference type="GO" id="GO:0016020">
    <property type="term" value="C:membrane"/>
    <property type="evidence" value="ECO:0007669"/>
    <property type="project" value="InterPro"/>
</dbReference>
<feature type="signal peptide" evidence="1">
    <location>
        <begin position="1"/>
        <end position="20"/>
    </location>
</feature>
<dbReference type="InterPro" id="IPR033900">
    <property type="entry name" value="Gram_neg_porin_domain"/>
</dbReference>
<keyword evidence="4" id="KW-1185">Reference proteome</keyword>
<reference evidence="3 4" key="1">
    <citation type="submission" date="2015-11" db="EMBL/GenBank/DDBJ databases">
        <title>Draft Genome Sequence of the Strain BR 10423 (Rhizobium sp.) isolated from nodules of Mimosa pudica.</title>
        <authorList>
            <person name="Barauna A.C."/>
            <person name="Zilli J.E."/>
            <person name="Simoes-Araujo J.L."/>
            <person name="Reis V.M."/>
            <person name="James E.K."/>
            <person name="Reis F.B.Jr."/>
            <person name="Rouws L.F."/>
            <person name="Passos S.R."/>
            <person name="Gois S.R."/>
        </authorList>
    </citation>
    <scope>NUCLEOTIDE SEQUENCE [LARGE SCALE GENOMIC DNA]</scope>
    <source>
        <strain evidence="3 4">BR10423</strain>
    </source>
</reference>
<dbReference type="EMBL" id="LNCD01000101">
    <property type="protein sequence ID" value="KWV47955.1"/>
    <property type="molecule type" value="Genomic_DNA"/>
</dbReference>
<dbReference type="InterPro" id="IPR023614">
    <property type="entry name" value="Porin_dom_sf"/>
</dbReference>
<evidence type="ECO:0000259" key="2">
    <source>
        <dbReference type="Pfam" id="PF13609"/>
    </source>
</evidence>
<sequence length="388" mass="42684">MHAPIYSLLALCLPAGIALGQEVAKPAQKPSETSKAEERWIPKLRLGDDSAYLEFYGQINKGLLVYDDGGSTDNYFPVDNGNSSTRAGFRFYSKMENNWSVGGNLEWEWTPYSTTNVNQLNKGDYDWEAQLLRKAEVYMESKDYGKFWFGQGSMSSDGSAEVDLSGTSVVGYSLISDMAGGPFLRFDDGTLSSIRVKDAFTNYDGLGRKLRFRYDTPSFGGFSVSSSFGTQVVPEPTDVAVWDIALRYDQTIEDVKISGALAFSRPGDGNSIYDASVSLLHQPTGLSLTLAAGYSDKETIDGHYGYAKVGYQTDIFEVGKTAFSVDAYFGRDIKGKGTDSDSYGVQVVQNLDYWQTELFVGARTYSYDDEVASVQDSYAVLAGARLKF</sequence>
<dbReference type="AlphaFoldDB" id="A0A109JFB8"/>
<gene>
    <name evidence="3" type="ORF">AS026_12860</name>
</gene>
<dbReference type="SUPFAM" id="SSF56935">
    <property type="entry name" value="Porins"/>
    <property type="match status" value="1"/>
</dbReference>
<evidence type="ECO:0000256" key="1">
    <source>
        <dbReference type="SAM" id="SignalP"/>
    </source>
</evidence>
<dbReference type="Gene3D" id="2.40.160.10">
    <property type="entry name" value="Porin"/>
    <property type="match status" value="1"/>
</dbReference>
<organism evidence="3 4">
    <name type="scientific">Rhizobium altiplani</name>
    <dbReference type="NCBI Taxonomy" id="1864509"/>
    <lineage>
        <taxon>Bacteria</taxon>
        <taxon>Pseudomonadati</taxon>
        <taxon>Pseudomonadota</taxon>
        <taxon>Alphaproteobacteria</taxon>
        <taxon>Hyphomicrobiales</taxon>
        <taxon>Rhizobiaceae</taxon>
        <taxon>Rhizobium/Agrobacterium group</taxon>
        <taxon>Rhizobium</taxon>
    </lineage>
</organism>